<evidence type="ECO:0000313" key="4">
    <source>
        <dbReference type="EMBL" id="CAB4181543.1"/>
    </source>
</evidence>
<evidence type="ECO:0000313" key="5">
    <source>
        <dbReference type="EMBL" id="CAB4191415.1"/>
    </source>
</evidence>
<organism evidence="4">
    <name type="scientific">uncultured Caudovirales phage</name>
    <dbReference type="NCBI Taxonomy" id="2100421"/>
    <lineage>
        <taxon>Viruses</taxon>
        <taxon>Duplodnaviria</taxon>
        <taxon>Heunggongvirae</taxon>
        <taxon>Uroviricota</taxon>
        <taxon>Caudoviricetes</taxon>
        <taxon>Peduoviridae</taxon>
        <taxon>Maltschvirus</taxon>
        <taxon>Maltschvirus maltsch</taxon>
    </lineage>
</organism>
<dbReference type="EMBL" id="LR797514">
    <property type="protein sequence ID" value="CAB4222140.1"/>
    <property type="molecule type" value="Genomic_DNA"/>
</dbReference>
<proteinExistence type="predicted"/>
<dbReference type="EMBL" id="LR797018">
    <property type="protein sequence ID" value="CAB4181543.1"/>
    <property type="molecule type" value="Genomic_DNA"/>
</dbReference>
<dbReference type="EMBL" id="LR797171">
    <property type="protein sequence ID" value="CAB4191415.1"/>
    <property type="molecule type" value="Genomic_DNA"/>
</dbReference>
<sequence length="77" mass="9248">MELQTLLNVGVATSLSLIGWFGRQIWEAVQNLKEDIHRIEVELPIRYIRKEDFNDTMKKIEYMLEKIFEKLDHKVDK</sequence>
<evidence type="ECO:0000313" key="3">
    <source>
        <dbReference type="EMBL" id="CAB4175821.1"/>
    </source>
</evidence>
<dbReference type="EMBL" id="LR796460">
    <property type="protein sequence ID" value="CAB4145712.1"/>
    <property type="molecule type" value="Genomic_DNA"/>
</dbReference>
<accession>A0A6J5QBR4</accession>
<evidence type="ECO:0000313" key="6">
    <source>
        <dbReference type="EMBL" id="CAB4211728.1"/>
    </source>
</evidence>
<evidence type="ECO:0000313" key="7">
    <source>
        <dbReference type="EMBL" id="CAB4222140.1"/>
    </source>
</evidence>
<dbReference type="EMBL" id="LR796926">
    <property type="protein sequence ID" value="CAB4175821.1"/>
    <property type="molecule type" value="Genomic_DNA"/>
</dbReference>
<dbReference type="EMBL" id="LR796847">
    <property type="protein sequence ID" value="CAB4169600.1"/>
    <property type="molecule type" value="Genomic_DNA"/>
</dbReference>
<protein>
    <submittedName>
        <fullName evidence="4">Uncharacterized protein</fullName>
    </submittedName>
</protein>
<gene>
    <name evidence="4" type="ORF">UFOVP1072_43</name>
    <name evidence="5" type="ORF">UFOVP1211_29</name>
    <name evidence="6" type="ORF">UFOVP1420_18</name>
    <name evidence="8" type="ORF">UFOVP1518_17</name>
    <name evidence="7" type="ORF">UFOVP1657_11</name>
    <name evidence="1" type="ORF">UFOVP475_30</name>
    <name evidence="2" type="ORF">UFOVP897_60</name>
    <name evidence="3" type="ORF">UFOVP984_30</name>
</gene>
<name>A0A6J5QBR4_9CAUD</name>
<evidence type="ECO:0000313" key="1">
    <source>
        <dbReference type="EMBL" id="CAB4145712.1"/>
    </source>
</evidence>
<reference evidence="4" key="1">
    <citation type="submission" date="2020-05" db="EMBL/GenBank/DDBJ databases">
        <authorList>
            <person name="Chiriac C."/>
            <person name="Salcher M."/>
            <person name="Ghai R."/>
            <person name="Kavagutti S V."/>
        </authorList>
    </citation>
    <scope>NUCLEOTIDE SEQUENCE</scope>
</reference>
<evidence type="ECO:0000313" key="8">
    <source>
        <dbReference type="EMBL" id="CAB5227133.1"/>
    </source>
</evidence>
<dbReference type="EMBL" id="LR798369">
    <property type="protein sequence ID" value="CAB5227133.1"/>
    <property type="molecule type" value="Genomic_DNA"/>
</dbReference>
<evidence type="ECO:0000313" key="2">
    <source>
        <dbReference type="EMBL" id="CAB4169600.1"/>
    </source>
</evidence>
<dbReference type="EMBL" id="LR797376">
    <property type="protein sequence ID" value="CAB4211728.1"/>
    <property type="molecule type" value="Genomic_DNA"/>
</dbReference>